<evidence type="ECO:0000256" key="2">
    <source>
        <dbReference type="SAM" id="SignalP"/>
    </source>
</evidence>
<evidence type="ECO:0000313" key="3">
    <source>
        <dbReference type="EMBL" id="MBT1701370.1"/>
    </source>
</evidence>
<comment type="caution">
    <text evidence="3">The sequence shown here is derived from an EMBL/GenBank/DDBJ whole genome shotgun (WGS) entry which is preliminary data.</text>
</comment>
<protein>
    <recommendedName>
        <fullName evidence="5">TMF family protein</fullName>
    </recommendedName>
</protein>
<name>A0AAP2DRS6_9BACT</name>
<keyword evidence="1" id="KW-0175">Coiled coil</keyword>
<accession>A0AAP2DRS6</accession>
<sequence length="395" mass="42219">MKTQNVKRLMFFLTIGLIGVTQARAQLNTSYGTLALYNTTSNGIYNAAFGNYALYFNTNGKYNTGIGFKALYYNVIGNENTAIGYYALLKNTNGVLNTATGSNAMFNNDVGFSNSAYGVSSLYTNHHGNYNTASGVASMYNNYSGGYNTASGYNALYTNSSGSYNTAMGTGALYGNTYGESNTAVGAWAMRTNVIGFYNSGIGSYALYDLSGGGNNTAVGYNTGRGIVGGYGNTIIGANVTGLPSSLTNNIILADGNGNRRLQIDGNGKTRIGDPSLTTPGTYKLYVEDGILTEKVVIALANSTQWADYVFAPDYKLMPLSEVAGFVKENHHLPNVPAAEEVVKTGVDVAAMNAKLLEKIEELTLYLIDQHQQHEALQKQVADLKEKLAKLETGK</sequence>
<feature type="chain" id="PRO_5042907814" description="TMF family protein" evidence="2">
    <location>
        <begin position="26"/>
        <end position="395"/>
    </location>
</feature>
<feature type="coiled-coil region" evidence="1">
    <location>
        <begin position="367"/>
        <end position="394"/>
    </location>
</feature>
<dbReference type="RefSeq" id="WP_254170053.1">
    <property type="nucleotide sequence ID" value="NZ_JAHESF010000068.1"/>
</dbReference>
<evidence type="ECO:0000256" key="1">
    <source>
        <dbReference type="SAM" id="Coils"/>
    </source>
</evidence>
<keyword evidence="2" id="KW-0732">Signal</keyword>
<reference evidence="3 4" key="1">
    <citation type="submission" date="2021-05" db="EMBL/GenBank/DDBJ databases">
        <title>A Polyphasic approach of four new species of the genus Ohtaekwangia: Ohtaekwangia histidinii sp. nov., Ohtaekwangia cretensis sp. nov., Ohtaekwangia indiensis sp. nov., Ohtaekwangia reichenbachii sp. nov. from diverse environment.</title>
        <authorList>
            <person name="Octaviana S."/>
        </authorList>
    </citation>
    <scope>NUCLEOTIDE SEQUENCE [LARGE SCALE GENOMIC DNA]</scope>
    <source>
        <strain evidence="3 4">PWU4</strain>
    </source>
</reference>
<evidence type="ECO:0000313" key="4">
    <source>
        <dbReference type="Proteomes" id="UP001319200"/>
    </source>
</evidence>
<proteinExistence type="predicted"/>
<dbReference type="Proteomes" id="UP001319200">
    <property type="component" value="Unassembled WGS sequence"/>
</dbReference>
<evidence type="ECO:0008006" key="5">
    <source>
        <dbReference type="Google" id="ProtNLM"/>
    </source>
</evidence>
<dbReference type="EMBL" id="JAHESF010000068">
    <property type="protein sequence ID" value="MBT1701370.1"/>
    <property type="molecule type" value="Genomic_DNA"/>
</dbReference>
<gene>
    <name evidence="3" type="ORF">KK083_31040</name>
</gene>
<organism evidence="3 4">
    <name type="scientific">Chryseosolibacter histidini</name>
    <dbReference type="NCBI Taxonomy" id="2782349"/>
    <lineage>
        <taxon>Bacteria</taxon>
        <taxon>Pseudomonadati</taxon>
        <taxon>Bacteroidota</taxon>
        <taxon>Cytophagia</taxon>
        <taxon>Cytophagales</taxon>
        <taxon>Chryseotaleaceae</taxon>
        <taxon>Chryseosolibacter</taxon>
    </lineage>
</organism>
<dbReference type="AlphaFoldDB" id="A0AAP2DRS6"/>
<feature type="signal peptide" evidence="2">
    <location>
        <begin position="1"/>
        <end position="25"/>
    </location>
</feature>
<keyword evidence="4" id="KW-1185">Reference proteome</keyword>